<keyword evidence="14" id="KW-1185">Reference proteome</keyword>
<feature type="transmembrane region" description="Helical" evidence="10">
    <location>
        <begin position="683"/>
        <end position="705"/>
    </location>
</feature>
<dbReference type="PROSITE" id="PS50893">
    <property type="entry name" value="ABC_TRANSPORTER_2"/>
    <property type="match status" value="1"/>
</dbReference>
<evidence type="ECO:0000259" key="12">
    <source>
        <dbReference type="PROSITE" id="PS50893"/>
    </source>
</evidence>
<sequence length="716" mass="78014">MTDKTSSNAEPVLRIGRAPDNDLVVPDPMVSKYHAELRQTAEGEPEIADLDSSNGTYVNGHQVARHVLGPRDAVMIGHSRLHLADGRLVRADRGTGSFTARDLTVRVRQRGEAKTLLSQVSLDLPEKSLVGIVGPSGCGKSTLLRALTGYQPADEGEVLYDGLNLYTHFAELRQRVALVPQDDVLHPQLTLRKALSHGAKLRFPRDTDAAAREERVKEVLEELGLSDRLDTRITALSGGQRKRVSVAMELLTKPALLLLDEPTSGLDPGLDRQVMQMLRGLAHGGRRVAVVTHSVANLHLCDRLLVLAPGGRTAYFGPSHYALEFFGHDDWADVFQAFDLHPDRDWAARYRDSIHHHTYTAVMEELASQPADAPDDDGAQSTNPDAGDAKQLRKPRKPKKPRRSRKRPKAGGGPRESSGAPSVRPPSWRSQFTTLMRRNFSVIAADRGHAGLLLALPLIMGVLSWTVPAQYGFMAAAHTCVRSASCVPDYNVDAQPVLLVLAVGACLTGTANSVRELVQERVVYQRERAIGLSRSAYVLSKVMVLGLITAVQGFMVVAIGLAGRRLPVAGLVTTPSEIELILVVVLLSTTSMMLGLIISALVRTAEKTMPLLVLSTVVQVMFSGAVFPLFNQMGLNQLSWLAPSRWAVAAQAATIDLSRIGPPTDDRHPHSADPLWVHTAHQWWLDSGVLEGLGLVGIVVVLVLLRRHEPLVMRRG</sequence>
<dbReference type="PANTHER" id="PTHR48041">
    <property type="entry name" value="ABC TRANSPORTER G FAMILY MEMBER 28"/>
    <property type="match status" value="1"/>
</dbReference>
<evidence type="ECO:0000256" key="3">
    <source>
        <dbReference type="ARBA" id="ARBA00022553"/>
    </source>
</evidence>
<evidence type="ECO:0000256" key="5">
    <source>
        <dbReference type="ARBA" id="ARBA00022741"/>
    </source>
</evidence>
<dbReference type="PROSITE" id="PS00211">
    <property type="entry name" value="ABC_TRANSPORTER_1"/>
    <property type="match status" value="1"/>
</dbReference>
<dbReference type="InterPro" id="IPR000253">
    <property type="entry name" value="FHA_dom"/>
</dbReference>
<dbReference type="CDD" id="cd00060">
    <property type="entry name" value="FHA"/>
    <property type="match status" value="1"/>
</dbReference>
<accession>A0A1S2QNH6</accession>
<comment type="caution">
    <text evidence="13">The sequence shown here is derived from an EMBL/GenBank/DDBJ whole genome shotgun (WGS) entry which is preliminary data.</text>
</comment>
<evidence type="ECO:0000256" key="9">
    <source>
        <dbReference type="SAM" id="MobiDB-lite"/>
    </source>
</evidence>
<organism evidence="13 14">
    <name type="scientific">Streptomyces monashensis</name>
    <dbReference type="NCBI Taxonomy" id="1678012"/>
    <lineage>
        <taxon>Bacteria</taxon>
        <taxon>Bacillati</taxon>
        <taxon>Actinomycetota</taxon>
        <taxon>Actinomycetes</taxon>
        <taxon>Kitasatosporales</taxon>
        <taxon>Streptomycetaceae</taxon>
        <taxon>Streptomyces</taxon>
    </lineage>
</organism>
<feature type="transmembrane region" description="Helical" evidence="10">
    <location>
        <begin position="609"/>
        <end position="630"/>
    </location>
</feature>
<feature type="transmembrane region" description="Helical" evidence="10">
    <location>
        <begin position="496"/>
        <end position="514"/>
    </location>
</feature>
<dbReference type="SMART" id="SM00382">
    <property type="entry name" value="AAA"/>
    <property type="match status" value="1"/>
</dbReference>
<dbReference type="SUPFAM" id="SSF52540">
    <property type="entry name" value="P-loop containing nucleoside triphosphate hydrolases"/>
    <property type="match status" value="1"/>
</dbReference>
<evidence type="ECO:0000256" key="10">
    <source>
        <dbReference type="SAM" id="Phobius"/>
    </source>
</evidence>
<evidence type="ECO:0000256" key="2">
    <source>
        <dbReference type="ARBA" id="ARBA00022448"/>
    </source>
</evidence>
<dbReference type="PANTHER" id="PTHR48041:SF139">
    <property type="entry name" value="PROTEIN SCARLET"/>
    <property type="match status" value="1"/>
</dbReference>
<feature type="transmembrane region" description="Helical" evidence="10">
    <location>
        <begin position="535"/>
        <end position="560"/>
    </location>
</feature>
<dbReference type="GO" id="GO:0140359">
    <property type="term" value="F:ABC-type transporter activity"/>
    <property type="evidence" value="ECO:0007669"/>
    <property type="project" value="InterPro"/>
</dbReference>
<evidence type="ECO:0000256" key="8">
    <source>
        <dbReference type="ARBA" id="ARBA00023136"/>
    </source>
</evidence>
<reference evidence="13 14" key="1">
    <citation type="submission" date="2016-10" db="EMBL/GenBank/DDBJ databases">
        <title>Genome sequence of Streptomyces sp. MUSC 1.</title>
        <authorList>
            <person name="Lee L.-H."/>
            <person name="Ser H.-L."/>
            <person name="Law J.W.-F."/>
        </authorList>
    </citation>
    <scope>NUCLEOTIDE SEQUENCE [LARGE SCALE GENOMIC DNA]</scope>
    <source>
        <strain evidence="13 14">MUSC 1</strain>
    </source>
</reference>
<evidence type="ECO:0000256" key="7">
    <source>
        <dbReference type="ARBA" id="ARBA00022989"/>
    </source>
</evidence>
<evidence type="ECO:0000313" key="14">
    <source>
        <dbReference type="Proteomes" id="UP000179642"/>
    </source>
</evidence>
<feature type="region of interest" description="Disordered" evidence="9">
    <location>
        <begin position="369"/>
        <end position="428"/>
    </location>
</feature>
<feature type="domain" description="ABC transporter" evidence="12">
    <location>
        <begin position="98"/>
        <end position="334"/>
    </location>
</feature>
<dbReference type="FunFam" id="3.40.50.300:FF:000474">
    <property type="entry name" value="Putative ABC transporter ATP-binding subunit"/>
    <property type="match status" value="1"/>
</dbReference>
<evidence type="ECO:0000256" key="1">
    <source>
        <dbReference type="ARBA" id="ARBA00004141"/>
    </source>
</evidence>
<dbReference type="Gene3D" id="2.60.200.20">
    <property type="match status" value="1"/>
</dbReference>
<dbReference type="PROSITE" id="PS50006">
    <property type="entry name" value="FHA_DOMAIN"/>
    <property type="match status" value="1"/>
</dbReference>
<keyword evidence="8 10" id="KW-0472">Membrane</keyword>
<dbReference type="GO" id="GO:0016020">
    <property type="term" value="C:membrane"/>
    <property type="evidence" value="ECO:0007669"/>
    <property type="project" value="UniProtKB-SubCell"/>
</dbReference>
<feature type="transmembrane region" description="Helical" evidence="10">
    <location>
        <begin position="580"/>
        <end position="602"/>
    </location>
</feature>
<dbReference type="GO" id="GO:0016887">
    <property type="term" value="F:ATP hydrolysis activity"/>
    <property type="evidence" value="ECO:0007669"/>
    <property type="project" value="InterPro"/>
</dbReference>
<dbReference type="Pfam" id="PF00005">
    <property type="entry name" value="ABC_tran"/>
    <property type="match status" value="1"/>
</dbReference>
<dbReference type="InterPro" id="IPR013525">
    <property type="entry name" value="ABC2_TM"/>
</dbReference>
<dbReference type="InterPro" id="IPR027417">
    <property type="entry name" value="P-loop_NTPase"/>
</dbReference>
<evidence type="ECO:0000256" key="4">
    <source>
        <dbReference type="ARBA" id="ARBA00022692"/>
    </source>
</evidence>
<dbReference type="InterPro" id="IPR003593">
    <property type="entry name" value="AAA+_ATPase"/>
</dbReference>
<evidence type="ECO:0008006" key="15">
    <source>
        <dbReference type="Google" id="ProtNLM"/>
    </source>
</evidence>
<gene>
    <name evidence="13" type="ORF">BIV23_01645</name>
</gene>
<comment type="subcellular location">
    <subcellularLocation>
        <location evidence="1">Membrane</location>
        <topology evidence="1">Multi-pass membrane protein</topology>
    </subcellularLocation>
</comment>
<feature type="compositionally biased region" description="Basic residues" evidence="9">
    <location>
        <begin position="392"/>
        <end position="409"/>
    </location>
</feature>
<evidence type="ECO:0000313" key="13">
    <source>
        <dbReference type="EMBL" id="OIK07712.1"/>
    </source>
</evidence>
<proteinExistence type="predicted"/>
<evidence type="ECO:0000259" key="11">
    <source>
        <dbReference type="PROSITE" id="PS50006"/>
    </source>
</evidence>
<dbReference type="Pfam" id="PF00498">
    <property type="entry name" value="FHA"/>
    <property type="match status" value="1"/>
</dbReference>
<dbReference type="InterPro" id="IPR050352">
    <property type="entry name" value="ABCG_transporters"/>
</dbReference>
<dbReference type="AlphaFoldDB" id="A0A1S2QNH6"/>
<dbReference type="GO" id="GO:0005524">
    <property type="term" value="F:ATP binding"/>
    <property type="evidence" value="ECO:0007669"/>
    <property type="project" value="UniProtKB-KW"/>
</dbReference>
<keyword evidence="3" id="KW-0597">Phosphoprotein</keyword>
<evidence type="ECO:0000256" key="6">
    <source>
        <dbReference type="ARBA" id="ARBA00022840"/>
    </source>
</evidence>
<keyword evidence="6" id="KW-0067">ATP-binding</keyword>
<keyword evidence="2" id="KW-0813">Transport</keyword>
<protein>
    <recommendedName>
        <fullName evidence="15">ABC transporter ATP-binding protein</fullName>
    </recommendedName>
</protein>
<dbReference type="SMART" id="SM00240">
    <property type="entry name" value="FHA"/>
    <property type="match status" value="1"/>
</dbReference>
<dbReference type="InterPro" id="IPR003439">
    <property type="entry name" value="ABC_transporter-like_ATP-bd"/>
</dbReference>
<dbReference type="Gene3D" id="3.40.50.300">
    <property type="entry name" value="P-loop containing nucleotide triphosphate hydrolases"/>
    <property type="match status" value="1"/>
</dbReference>
<dbReference type="EMBL" id="MLYO01000009">
    <property type="protein sequence ID" value="OIK07712.1"/>
    <property type="molecule type" value="Genomic_DNA"/>
</dbReference>
<keyword evidence="5" id="KW-0547">Nucleotide-binding</keyword>
<keyword evidence="7 10" id="KW-1133">Transmembrane helix</keyword>
<dbReference type="Pfam" id="PF01061">
    <property type="entry name" value="ABC2_membrane"/>
    <property type="match status" value="1"/>
</dbReference>
<dbReference type="RefSeq" id="WP_071378886.1">
    <property type="nucleotide sequence ID" value="NZ_MLYO01000009.1"/>
</dbReference>
<dbReference type="SUPFAM" id="SSF49879">
    <property type="entry name" value="SMAD/FHA domain"/>
    <property type="match status" value="1"/>
</dbReference>
<dbReference type="InterPro" id="IPR008984">
    <property type="entry name" value="SMAD_FHA_dom_sf"/>
</dbReference>
<feature type="domain" description="FHA" evidence="11">
    <location>
        <begin position="13"/>
        <end position="63"/>
    </location>
</feature>
<keyword evidence="4 10" id="KW-0812">Transmembrane</keyword>
<name>A0A1S2QNH6_9ACTN</name>
<dbReference type="InterPro" id="IPR017871">
    <property type="entry name" value="ABC_transporter-like_CS"/>
</dbReference>
<dbReference type="Proteomes" id="UP000179642">
    <property type="component" value="Unassembled WGS sequence"/>
</dbReference>